<feature type="non-terminal residue" evidence="1">
    <location>
        <position position="253"/>
    </location>
</feature>
<organism evidence="1 2">
    <name type="scientific">Acaulospora colombiana</name>
    <dbReference type="NCBI Taxonomy" id="27376"/>
    <lineage>
        <taxon>Eukaryota</taxon>
        <taxon>Fungi</taxon>
        <taxon>Fungi incertae sedis</taxon>
        <taxon>Mucoromycota</taxon>
        <taxon>Glomeromycotina</taxon>
        <taxon>Glomeromycetes</taxon>
        <taxon>Diversisporales</taxon>
        <taxon>Acaulosporaceae</taxon>
        <taxon>Acaulospora</taxon>
    </lineage>
</organism>
<accession>A0ACA9QQ11</accession>
<evidence type="ECO:0000313" key="1">
    <source>
        <dbReference type="EMBL" id="CAG8755331.1"/>
    </source>
</evidence>
<feature type="non-terminal residue" evidence="1">
    <location>
        <position position="1"/>
    </location>
</feature>
<comment type="caution">
    <text evidence="1">The sequence shown here is derived from an EMBL/GenBank/DDBJ whole genome shotgun (WGS) entry which is preliminary data.</text>
</comment>
<evidence type="ECO:0000313" key="2">
    <source>
        <dbReference type="Proteomes" id="UP000789525"/>
    </source>
</evidence>
<reference evidence="1" key="1">
    <citation type="submission" date="2021-06" db="EMBL/GenBank/DDBJ databases">
        <authorList>
            <person name="Kallberg Y."/>
            <person name="Tangrot J."/>
            <person name="Rosling A."/>
        </authorList>
    </citation>
    <scope>NUCLEOTIDE SEQUENCE</scope>
    <source>
        <strain evidence="1">CL356</strain>
    </source>
</reference>
<gene>
    <name evidence="1" type="ORF">ACOLOM_LOCUS12925</name>
</gene>
<name>A0ACA9QQ11_9GLOM</name>
<protein>
    <submittedName>
        <fullName evidence="1">613_t:CDS:1</fullName>
    </submittedName>
</protein>
<sequence>QIVKWLQTADPALISDALDLMVTGGIVKKFAELFRSSNPNLESLAGIIFGFLASGDTRHATIAFNSGILPACIERLSAPELEPRIKSAWILGNLAADDVECAESLLEKGVLEIMIMKIRELLCIIIVSDEEDTVLEESCYGLAAILQLNPTYGSAFSNERICGRLVRLLQWGSNIQVQKASLQLVGAITARAEEYTGQLIRLGLLPALGDLLEHPLGEDTCWVISNIVADNVDHLNAISRDPRILPTVIRLLK</sequence>
<dbReference type="EMBL" id="CAJVPT010055522">
    <property type="protein sequence ID" value="CAG8755331.1"/>
    <property type="molecule type" value="Genomic_DNA"/>
</dbReference>
<dbReference type="Proteomes" id="UP000789525">
    <property type="component" value="Unassembled WGS sequence"/>
</dbReference>
<proteinExistence type="predicted"/>
<keyword evidence="2" id="KW-1185">Reference proteome</keyword>